<dbReference type="Proteomes" id="UP001238163">
    <property type="component" value="Unassembled WGS sequence"/>
</dbReference>
<dbReference type="PROSITE" id="PS51913">
    <property type="entry name" value="HTH_HARE"/>
    <property type="match status" value="1"/>
</dbReference>
<name>A0AAE3VF88_9BACT</name>
<evidence type="ECO:0000259" key="2">
    <source>
        <dbReference type="PROSITE" id="PS51913"/>
    </source>
</evidence>
<keyword evidence="4" id="KW-1185">Reference proteome</keyword>
<dbReference type="RefSeq" id="WP_307260742.1">
    <property type="nucleotide sequence ID" value="NZ_JAUSVL010000001.1"/>
</dbReference>
<dbReference type="GO" id="GO:0006355">
    <property type="term" value="P:regulation of DNA-templated transcription"/>
    <property type="evidence" value="ECO:0007669"/>
    <property type="project" value="InterPro"/>
</dbReference>
<dbReference type="InterPro" id="IPR007759">
    <property type="entry name" value="Asxl_HARE-HTH"/>
</dbReference>
<organism evidence="3 4">
    <name type="scientific">Oligosphaera ethanolica</name>
    <dbReference type="NCBI Taxonomy" id="760260"/>
    <lineage>
        <taxon>Bacteria</taxon>
        <taxon>Pseudomonadati</taxon>
        <taxon>Lentisphaerota</taxon>
        <taxon>Oligosphaeria</taxon>
        <taxon>Oligosphaerales</taxon>
        <taxon>Oligosphaeraceae</taxon>
        <taxon>Oligosphaera</taxon>
    </lineage>
</organism>
<evidence type="ECO:0000313" key="4">
    <source>
        <dbReference type="Proteomes" id="UP001238163"/>
    </source>
</evidence>
<protein>
    <recommendedName>
        <fullName evidence="2">HTH HARE-type domain-containing protein</fullName>
    </recommendedName>
</protein>
<evidence type="ECO:0000256" key="1">
    <source>
        <dbReference type="ARBA" id="ARBA00023163"/>
    </source>
</evidence>
<keyword evidence="1" id="KW-0804">Transcription</keyword>
<reference evidence="3" key="1">
    <citation type="submission" date="2023-07" db="EMBL/GenBank/DDBJ databases">
        <title>Genomic Encyclopedia of Type Strains, Phase IV (KMG-IV): sequencing the most valuable type-strain genomes for metagenomic binning, comparative biology and taxonomic classification.</title>
        <authorList>
            <person name="Goeker M."/>
        </authorList>
    </citation>
    <scope>NUCLEOTIDE SEQUENCE</scope>
    <source>
        <strain evidence="3">DSM 24202</strain>
    </source>
</reference>
<sequence>MAKEISGNDLCNVLETMLESGLKALRSAKGLDGRLEANRKAAGKISNMLLVSDILREAGEPLHINEILDRVQKRHGVKLRRESIVSAMTKKVLDGHTFRRTGRNEFALLDQEEDD</sequence>
<accession>A0AAE3VF88</accession>
<evidence type="ECO:0000313" key="3">
    <source>
        <dbReference type="EMBL" id="MDQ0289321.1"/>
    </source>
</evidence>
<comment type="caution">
    <text evidence="3">The sequence shown here is derived from an EMBL/GenBank/DDBJ whole genome shotgun (WGS) entry which is preliminary data.</text>
</comment>
<gene>
    <name evidence="3" type="ORF">J3R75_001428</name>
</gene>
<proteinExistence type="predicted"/>
<dbReference type="AlphaFoldDB" id="A0AAE3VF88"/>
<feature type="domain" description="HTH HARE-type" evidence="2">
    <location>
        <begin position="45"/>
        <end position="111"/>
    </location>
</feature>
<dbReference type="EMBL" id="JAUSVL010000001">
    <property type="protein sequence ID" value="MDQ0289321.1"/>
    <property type="molecule type" value="Genomic_DNA"/>
</dbReference>